<evidence type="ECO:0000313" key="1">
    <source>
        <dbReference type="EMBL" id="KAJ8785056.1"/>
    </source>
</evidence>
<reference evidence="1 2" key="1">
    <citation type="submission" date="2022-11" db="EMBL/GenBank/DDBJ databases">
        <title>Whole genome sequence of Eschrichtius robustus ER-17-0199.</title>
        <authorList>
            <person name="Bruniche-Olsen A."/>
            <person name="Black A.N."/>
            <person name="Fields C.J."/>
            <person name="Walden K."/>
            <person name="Dewoody J.A."/>
        </authorList>
    </citation>
    <scope>NUCLEOTIDE SEQUENCE [LARGE SCALE GENOMIC DNA]</scope>
    <source>
        <strain evidence="1">ER-17-0199</strain>
        <tissue evidence="1">Blubber</tissue>
    </source>
</reference>
<organism evidence="1 2">
    <name type="scientific">Eschrichtius robustus</name>
    <name type="common">California gray whale</name>
    <name type="synonym">Eschrichtius gibbosus</name>
    <dbReference type="NCBI Taxonomy" id="9764"/>
    <lineage>
        <taxon>Eukaryota</taxon>
        <taxon>Metazoa</taxon>
        <taxon>Chordata</taxon>
        <taxon>Craniata</taxon>
        <taxon>Vertebrata</taxon>
        <taxon>Euteleostomi</taxon>
        <taxon>Mammalia</taxon>
        <taxon>Eutheria</taxon>
        <taxon>Laurasiatheria</taxon>
        <taxon>Artiodactyla</taxon>
        <taxon>Whippomorpha</taxon>
        <taxon>Cetacea</taxon>
        <taxon>Mysticeti</taxon>
        <taxon>Eschrichtiidae</taxon>
        <taxon>Eschrichtius</taxon>
    </lineage>
</organism>
<protein>
    <recommendedName>
        <fullName evidence="3">Tumor suppressor candidate 2</fullName>
    </recommendedName>
</protein>
<dbReference type="PANTHER" id="PTHR15453:SF8">
    <property type="entry name" value="TUMOR SUPPRESSOR CANDIDATE 2"/>
    <property type="match status" value="1"/>
</dbReference>
<dbReference type="AlphaFoldDB" id="A0AB34H034"/>
<dbReference type="GO" id="GO:0051881">
    <property type="term" value="P:regulation of mitochondrial membrane potential"/>
    <property type="evidence" value="ECO:0007669"/>
    <property type="project" value="TreeGrafter"/>
</dbReference>
<dbReference type="PANTHER" id="PTHR15453">
    <property type="entry name" value="TUMOR SUPPRESSOR CANDIDATE 2"/>
    <property type="match status" value="1"/>
</dbReference>
<name>A0AB34H034_ESCRO</name>
<dbReference type="EMBL" id="JAIQCJ010002027">
    <property type="protein sequence ID" value="KAJ8785056.1"/>
    <property type="molecule type" value="Genomic_DNA"/>
</dbReference>
<comment type="caution">
    <text evidence="1">The sequence shown here is derived from an EMBL/GenBank/DDBJ whole genome shotgun (WGS) entry which is preliminary data.</text>
</comment>
<dbReference type="GO" id="GO:0006954">
    <property type="term" value="P:inflammatory response"/>
    <property type="evidence" value="ECO:0007669"/>
    <property type="project" value="TreeGrafter"/>
</dbReference>
<evidence type="ECO:0000313" key="2">
    <source>
        <dbReference type="Proteomes" id="UP001159641"/>
    </source>
</evidence>
<sequence>MRAKRTRGRHAAAAQTWAPAAPKLAACGPSPWRWGAVARRRLSLSKLWSRPPFGVTRRRSSMFYAEDGDLAHEFYEETVVTKNGQKRAKRRWAHENLIPQGIGSWIPPRIHVDFLYEV</sequence>
<dbReference type="GO" id="GO:0005739">
    <property type="term" value="C:mitochondrion"/>
    <property type="evidence" value="ECO:0007669"/>
    <property type="project" value="TreeGrafter"/>
</dbReference>
<evidence type="ECO:0008006" key="3">
    <source>
        <dbReference type="Google" id="ProtNLM"/>
    </source>
</evidence>
<accession>A0AB34H034</accession>
<gene>
    <name evidence="1" type="ORF">J1605_007612</name>
</gene>
<dbReference type="InterPro" id="IPR029393">
    <property type="entry name" value="FUS1"/>
</dbReference>
<keyword evidence="2" id="KW-1185">Reference proteome</keyword>
<proteinExistence type="predicted"/>
<dbReference type="Pfam" id="PF15000">
    <property type="entry name" value="TUSC2"/>
    <property type="match status" value="1"/>
</dbReference>
<dbReference type="Proteomes" id="UP001159641">
    <property type="component" value="Unassembled WGS sequence"/>
</dbReference>